<dbReference type="PROSITE" id="PS51257">
    <property type="entry name" value="PROKAR_LIPOPROTEIN"/>
    <property type="match status" value="1"/>
</dbReference>
<organism evidence="4 5">
    <name type="scientific">Caenimonas terrae</name>
    <dbReference type="NCBI Taxonomy" id="696074"/>
    <lineage>
        <taxon>Bacteria</taxon>
        <taxon>Pseudomonadati</taxon>
        <taxon>Pseudomonadota</taxon>
        <taxon>Betaproteobacteria</taxon>
        <taxon>Burkholderiales</taxon>
        <taxon>Comamonadaceae</taxon>
        <taxon>Caenimonas</taxon>
    </lineage>
</organism>
<dbReference type="EMBL" id="JBHSMF010000006">
    <property type="protein sequence ID" value="MFC5497651.1"/>
    <property type="molecule type" value="Genomic_DNA"/>
</dbReference>
<protein>
    <recommendedName>
        <fullName evidence="6">NHL repeat-containing protein</fullName>
    </recommendedName>
</protein>
<gene>
    <name evidence="4" type="ORF">ACFPOE_08910</name>
</gene>
<evidence type="ECO:0000313" key="4">
    <source>
        <dbReference type="EMBL" id="MFC5497651.1"/>
    </source>
</evidence>
<keyword evidence="2" id="KW-0325">Glycoprotein</keyword>
<dbReference type="Proteomes" id="UP001596037">
    <property type="component" value="Unassembled WGS sequence"/>
</dbReference>
<evidence type="ECO:0000313" key="5">
    <source>
        <dbReference type="Proteomes" id="UP001596037"/>
    </source>
</evidence>
<evidence type="ECO:0008006" key="6">
    <source>
        <dbReference type="Google" id="ProtNLM"/>
    </source>
</evidence>
<keyword evidence="5" id="KW-1185">Reference proteome</keyword>
<reference evidence="5" key="1">
    <citation type="journal article" date="2019" name="Int. J. Syst. Evol. Microbiol.">
        <title>The Global Catalogue of Microorganisms (GCM) 10K type strain sequencing project: providing services to taxonomists for standard genome sequencing and annotation.</title>
        <authorList>
            <consortium name="The Broad Institute Genomics Platform"/>
            <consortium name="The Broad Institute Genome Sequencing Center for Infectious Disease"/>
            <person name="Wu L."/>
            <person name="Ma J."/>
        </authorList>
    </citation>
    <scope>NUCLEOTIDE SEQUENCE [LARGE SCALE GENOMIC DNA]</scope>
    <source>
        <strain evidence="5">CCUG 57401</strain>
    </source>
</reference>
<feature type="signal peptide" evidence="3">
    <location>
        <begin position="1"/>
        <end position="19"/>
    </location>
</feature>
<evidence type="ECO:0000256" key="1">
    <source>
        <dbReference type="ARBA" id="ARBA00022729"/>
    </source>
</evidence>
<accession>A0ABW0NCL3</accession>
<dbReference type="RefSeq" id="WP_376849732.1">
    <property type="nucleotide sequence ID" value="NZ_JBHSMF010000006.1"/>
</dbReference>
<evidence type="ECO:0000256" key="3">
    <source>
        <dbReference type="SAM" id="SignalP"/>
    </source>
</evidence>
<evidence type="ECO:0000256" key="2">
    <source>
        <dbReference type="ARBA" id="ARBA00023180"/>
    </source>
</evidence>
<dbReference type="Gene3D" id="2.120.10.30">
    <property type="entry name" value="TolB, C-terminal domain"/>
    <property type="match status" value="1"/>
</dbReference>
<keyword evidence="1 3" id="KW-0732">Signal</keyword>
<proteinExistence type="predicted"/>
<dbReference type="PANTHER" id="PTHR10680">
    <property type="entry name" value="PEPTIDYL-GLYCINE ALPHA-AMIDATING MONOOXYGENASE"/>
    <property type="match status" value="1"/>
</dbReference>
<name>A0ABW0NCL3_9BURK</name>
<dbReference type="InterPro" id="IPR011042">
    <property type="entry name" value="6-blade_b-propeller_TolB-like"/>
</dbReference>
<sequence length="382" mass="41774">MKKACVPAALPRMLPALFAALLLAACSQLPPPATGSAAPDFQVDPKWPLPLPEQGGVQQLFGQVAGIAVDPRNGHVWAIHRPASLLPDEFDTKAAKPVTHRCCLPMPAVAEFDRDGRLLRSWNPGGSGFDWPKVEHGIYIDDDGYVWLAGNAVGDNQILKFTQDGRFLMQIGHAGPTEGSNSPTQLGQPANMIVSRGELFVADGYGNRRVVVFDAATGAYKRHWGAYGGRPSDDKLPAYDPAQPAARQFGNPVHCVRMSHDELLYVCDRTNNRIQVFTRAGEFRTEFRVEPLTLANGSVWDMVLSHDPAQTYMYVADGANGRIYVLRRADGVQVGQFGRTGRMAGEFKWIHNLAIDAEGNLYTSEVGYGRRIQKFVRGGGGF</sequence>
<dbReference type="SUPFAM" id="SSF63829">
    <property type="entry name" value="Calcium-dependent phosphotriesterase"/>
    <property type="match status" value="1"/>
</dbReference>
<comment type="caution">
    <text evidence="4">The sequence shown here is derived from an EMBL/GenBank/DDBJ whole genome shotgun (WGS) entry which is preliminary data.</text>
</comment>
<feature type="chain" id="PRO_5047461255" description="NHL repeat-containing protein" evidence="3">
    <location>
        <begin position="20"/>
        <end position="382"/>
    </location>
</feature>